<dbReference type="PROSITE" id="PS50949">
    <property type="entry name" value="HTH_GNTR"/>
    <property type="match status" value="1"/>
</dbReference>
<organism evidence="7 8">
    <name type="scientific">Skermanella stibiiresistens SB22</name>
    <dbReference type="NCBI Taxonomy" id="1385369"/>
    <lineage>
        <taxon>Bacteria</taxon>
        <taxon>Pseudomonadati</taxon>
        <taxon>Pseudomonadota</taxon>
        <taxon>Alphaproteobacteria</taxon>
        <taxon>Rhodospirillales</taxon>
        <taxon>Azospirillaceae</taxon>
        <taxon>Skermanella</taxon>
    </lineage>
</organism>
<dbReference type="InterPro" id="IPR004839">
    <property type="entry name" value="Aminotransferase_I/II_large"/>
</dbReference>
<dbReference type="GO" id="GO:0030170">
    <property type="term" value="F:pyridoxal phosphate binding"/>
    <property type="evidence" value="ECO:0007669"/>
    <property type="project" value="InterPro"/>
</dbReference>
<dbReference type="OrthoDB" id="9804020at2"/>
<evidence type="ECO:0000259" key="6">
    <source>
        <dbReference type="PROSITE" id="PS50949"/>
    </source>
</evidence>
<accession>W9GYZ4</accession>
<dbReference type="SUPFAM" id="SSF46785">
    <property type="entry name" value="Winged helix' DNA-binding domain"/>
    <property type="match status" value="1"/>
</dbReference>
<evidence type="ECO:0000256" key="2">
    <source>
        <dbReference type="ARBA" id="ARBA00022898"/>
    </source>
</evidence>
<reference evidence="7 8" key="1">
    <citation type="submission" date="2013-08" db="EMBL/GenBank/DDBJ databases">
        <title>The genome sequence of Skermanella stibiiresistens.</title>
        <authorList>
            <person name="Zhu W."/>
            <person name="Wang G."/>
        </authorList>
    </citation>
    <scope>NUCLEOTIDE SEQUENCE [LARGE SCALE GENOMIC DNA]</scope>
    <source>
        <strain evidence="7 8">SB22</strain>
    </source>
</reference>
<dbReference type="InterPro" id="IPR015422">
    <property type="entry name" value="PyrdxlP-dep_Trfase_small"/>
</dbReference>
<keyword evidence="2" id="KW-0663">Pyridoxal phosphate</keyword>
<dbReference type="STRING" id="1385369.N825_25570"/>
<keyword evidence="8" id="KW-1185">Reference proteome</keyword>
<dbReference type="PANTHER" id="PTHR46577:SF1">
    <property type="entry name" value="HTH-TYPE TRANSCRIPTIONAL REGULATORY PROTEIN GABR"/>
    <property type="match status" value="1"/>
</dbReference>
<gene>
    <name evidence="7" type="ORF">N825_25570</name>
</gene>
<dbReference type="InterPro" id="IPR036388">
    <property type="entry name" value="WH-like_DNA-bd_sf"/>
</dbReference>
<dbReference type="PANTHER" id="PTHR46577">
    <property type="entry name" value="HTH-TYPE TRANSCRIPTIONAL REGULATORY PROTEIN GABR"/>
    <property type="match status" value="1"/>
</dbReference>
<dbReference type="InterPro" id="IPR051446">
    <property type="entry name" value="HTH_trans_reg/aminotransferase"/>
</dbReference>
<evidence type="ECO:0000256" key="4">
    <source>
        <dbReference type="ARBA" id="ARBA00023125"/>
    </source>
</evidence>
<dbReference type="GO" id="GO:0003700">
    <property type="term" value="F:DNA-binding transcription factor activity"/>
    <property type="evidence" value="ECO:0007669"/>
    <property type="project" value="InterPro"/>
</dbReference>
<dbReference type="CDD" id="cd00609">
    <property type="entry name" value="AAT_like"/>
    <property type="match status" value="1"/>
</dbReference>
<dbReference type="AlphaFoldDB" id="W9GYZ4"/>
<dbReference type="SMART" id="SM00345">
    <property type="entry name" value="HTH_GNTR"/>
    <property type="match status" value="1"/>
</dbReference>
<dbReference type="Gene3D" id="1.10.10.10">
    <property type="entry name" value="Winged helix-like DNA-binding domain superfamily/Winged helix DNA-binding domain"/>
    <property type="match status" value="1"/>
</dbReference>
<comment type="caution">
    <text evidence="7">The sequence shown here is derived from an EMBL/GenBank/DDBJ whole genome shotgun (WGS) entry which is preliminary data.</text>
</comment>
<evidence type="ECO:0000256" key="1">
    <source>
        <dbReference type="ARBA" id="ARBA00005384"/>
    </source>
</evidence>
<keyword evidence="5" id="KW-0804">Transcription</keyword>
<evidence type="ECO:0000256" key="5">
    <source>
        <dbReference type="ARBA" id="ARBA00023163"/>
    </source>
</evidence>
<protein>
    <submittedName>
        <fullName evidence="7">GntR family transcriptional regulator</fullName>
    </submittedName>
</protein>
<proteinExistence type="inferred from homology"/>
<dbReference type="Proteomes" id="UP000019486">
    <property type="component" value="Unassembled WGS sequence"/>
</dbReference>
<sequence>MTEWLPVLTIGQRGGTRHQTKHKVLTEAIIADIEAGRLAQGQRLPTHRELALRLGVSVQTVSASYKEVERQGFLRSEVGRGTFVKGRVTDRAGRHMLDNRPSDTLDLSIVRAIFTERHESSSRALLSAMAEGDNTPWMRPCRPVAGLEAHRAVGAGWLTRLGLPGVSPDRILITNGTSHGIFLALATVVQRDDLVLTEALTDHGVIGLSNVLGFTLCGLPTDREGILPDAFEDACRTAKVKALVCTPTFTNPTSTLMGAQRRRRLAEIARANGVYIIEDEVYRPLIEDDLPSITSFVPELGFFSTSFTKSVMTGLRTGYLVVPRHFIIRAASVLRVTCWSAVPVVAEMAARWVEDGTADELLRVQRDEIRKRQRLVSEILGPHVVGGHPLALSAWLRVPGYWTEEGLIRALRERGIAATSSEPFVVEAGEPPNAIRICVGGSMTLETLREALEIIATTFAQYPGINDAGFVA</sequence>
<evidence type="ECO:0000256" key="3">
    <source>
        <dbReference type="ARBA" id="ARBA00023015"/>
    </source>
</evidence>
<name>W9GYZ4_9PROT</name>
<keyword evidence="3" id="KW-0805">Transcription regulation</keyword>
<dbReference type="Pfam" id="PF00155">
    <property type="entry name" value="Aminotran_1_2"/>
    <property type="match status" value="1"/>
</dbReference>
<dbReference type="PATRIC" id="fig|1385369.3.peg.6240"/>
<feature type="domain" description="HTH gntR-type" evidence="6">
    <location>
        <begin position="19"/>
        <end position="87"/>
    </location>
</feature>
<comment type="similarity">
    <text evidence="1">In the C-terminal section; belongs to the class-I pyridoxal-phosphate-dependent aminotransferase family.</text>
</comment>
<keyword evidence="4" id="KW-0238">DNA-binding</keyword>
<dbReference type="Pfam" id="PF00392">
    <property type="entry name" value="GntR"/>
    <property type="match status" value="1"/>
</dbReference>
<dbReference type="Gene3D" id="3.90.1150.10">
    <property type="entry name" value="Aspartate Aminotransferase, domain 1"/>
    <property type="match status" value="1"/>
</dbReference>
<dbReference type="InterPro" id="IPR000524">
    <property type="entry name" value="Tscrpt_reg_HTH_GntR"/>
</dbReference>
<dbReference type="InterPro" id="IPR015424">
    <property type="entry name" value="PyrdxlP-dep_Trfase"/>
</dbReference>
<dbReference type="InterPro" id="IPR036390">
    <property type="entry name" value="WH_DNA-bd_sf"/>
</dbReference>
<dbReference type="InterPro" id="IPR015421">
    <property type="entry name" value="PyrdxlP-dep_Trfase_major"/>
</dbReference>
<dbReference type="RefSeq" id="WP_037460120.1">
    <property type="nucleotide sequence ID" value="NZ_AVFL01000037.1"/>
</dbReference>
<evidence type="ECO:0000313" key="8">
    <source>
        <dbReference type="Proteomes" id="UP000019486"/>
    </source>
</evidence>
<dbReference type="SUPFAM" id="SSF53383">
    <property type="entry name" value="PLP-dependent transferases"/>
    <property type="match status" value="1"/>
</dbReference>
<dbReference type="Gene3D" id="3.40.640.10">
    <property type="entry name" value="Type I PLP-dependent aspartate aminotransferase-like (Major domain)"/>
    <property type="match status" value="1"/>
</dbReference>
<evidence type="ECO:0000313" key="7">
    <source>
        <dbReference type="EMBL" id="EWY36693.1"/>
    </source>
</evidence>
<dbReference type="CDD" id="cd07377">
    <property type="entry name" value="WHTH_GntR"/>
    <property type="match status" value="1"/>
</dbReference>
<dbReference type="EMBL" id="AVFL01000037">
    <property type="protein sequence ID" value="EWY36693.1"/>
    <property type="molecule type" value="Genomic_DNA"/>
</dbReference>
<dbReference type="GO" id="GO:0003677">
    <property type="term" value="F:DNA binding"/>
    <property type="evidence" value="ECO:0007669"/>
    <property type="project" value="UniProtKB-KW"/>
</dbReference>